<name>A0A8S5NHH3_9CAUD</name>
<organism evidence="2">
    <name type="scientific">Siphoviridae sp. ctLmu1</name>
    <dbReference type="NCBI Taxonomy" id="2826253"/>
    <lineage>
        <taxon>Viruses</taxon>
        <taxon>Duplodnaviria</taxon>
        <taxon>Heunggongvirae</taxon>
        <taxon>Uroviricota</taxon>
        <taxon>Caudoviricetes</taxon>
    </lineage>
</organism>
<keyword evidence="1" id="KW-0812">Transmembrane</keyword>
<keyword evidence="1" id="KW-1133">Transmembrane helix</keyword>
<sequence>MNLATAHPALSAIRFSFAFCLFSCSLVTCFLLPLSCHLFPVPLIFLTFPVPLF</sequence>
<accession>A0A8S5NHH3</accession>
<protein>
    <submittedName>
        <fullName evidence="2">Uncharacterized protein</fullName>
    </submittedName>
</protein>
<feature type="transmembrane region" description="Helical" evidence="1">
    <location>
        <begin position="12"/>
        <end position="34"/>
    </location>
</feature>
<proteinExistence type="predicted"/>
<evidence type="ECO:0000313" key="2">
    <source>
        <dbReference type="EMBL" id="DAD93648.1"/>
    </source>
</evidence>
<dbReference type="EMBL" id="BK015164">
    <property type="protein sequence ID" value="DAD93648.1"/>
    <property type="molecule type" value="Genomic_DNA"/>
</dbReference>
<evidence type="ECO:0000256" key="1">
    <source>
        <dbReference type="SAM" id="Phobius"/>
    </source>
</evidence>
<keyword evidence="1" id="KW-0472">Membrane</keyword>
<reference evidence="2" key="1">
    <citation type="journal article" date="2021" name="Proc. Natl. Acad. Sci. U.S.A.">
        <title>A Catalog of Tens of Thousands of Viruses from Human Metagenomes Reveals Hidden Associations with Chronic Diseases.</title>
        <authorList>
            <person name="Tisza M.J."/>
            <person name="Buck C.B."/>
        </authorList>
    </citation>
    <scope>NUCLEOTIDE SEQUENCE</scope>
    <source>
        <strain evidence="2">CtLmu1</strain>
    </source>
</reference>